<dbReference type="GeneID" id="18924456"/>
<name>F4S3Z4_MELLP</name>
<feature type="transmembrane region" description="Helical" evidence="2">
    <location>
        <begin position="193"/>
        <end position="211"/>
    </location>
</feature>
<dbReference type="EMBL" id="GL883145">
    <property type="protein sequence ID" value="EGG00653.1"/>
    <property type="molecule type" value="Genomic_DNA"/>
</dbReference>
<keyword evidence="2" id="KW-0472">Membrane</keyword>
<keyword evidence="2" id="KW-0812">Transmembrane</keyword>
<dbReference type="InParanoid" id="F4S3Z4"/>
<dbReference type="eggNOG" id="ENOG502QQU2">
    <property type="taxonomic scope" value="Eukaryota"/>
</dbReference>
<feature type="transmembrane region" description="Helical" evidence="2">
    <location>
        <begin position="300"/>
        <end position="321"/>
    </location>
</feature>
<dbReference type="OrthoDB" id="3142841at2759"/>
<gene>
    <name evidence="3" type="ORF">MELLADRAFT_111671</name>
</gene>
<dbReference type="RefSeq" id="XP_007416107.1">
    <property type="nucleotide sequence ID" value="XM_007416045.1"/>
</dbReference>
<dbReference type="HOGENOM" id="CLU_005562_0_1_1"/>
<feature type="transmembrane region" description="Helical" evidence="2">
    <location>
        <begin position="103"/>
        <end position="120"/>
    </location>
</feature>
<dbReference type="AlphaFoldDB" id="F4S3Z4"/>
<feature type="region of interest" description="Disordered" evidence="1">
    <location>
        <begin position="32"/>
        <end position="51"/>
    </location>
</feature>
<dbReference type="VEuPathDB" id="FungiDB:MELLADRAFT_111671"/>
<keyword evidence="2" id="KW-1133">Transmembrane helix</keyword>
<dbReference type="Proteomes" id="UP000001072">
    <property type="component" value="Unassembled WGS sequence"/>
</dbReference>
<dbReference type="InterPro" id="IPR052979">
    <property type="entry name" value="Adenylate-forming_domain"/>
</dbReference>
<organism evidence="4">
    <name type="scientific">Melampsora larici-populina (strain 98AG31 / pathotype 3-4-7)</name>
    <name type="common">Poplar leaf rust fungus</name>
    <dbReference type="NCBI Taxonomy" id="747676"/>
    <lineage>
        <taxon>Eukaryota</taxon>
        <taxon>Fungi</taxon>
        <taxon>Dikarya</taxon>
        <taxon>Basidiomycota</taxon>
        <taxon>Pucciniomycotina</taxon>
        <taxon>Pucciniomycetes</taxon>
        <taxon>Pucciniales</taxon>
        <taxon>Melampsoraceae</taxon>
        <taxon>Melampsora</taxon>
    </lineage>
</organism>
<feature type="transmembrane region" description="Helical" evidence="2">
    <location>
        <begin position="223"/>
        <end position="245"/>
    </location>
</feature>
<dbReference type="PANTHER" id="PTHR33927:SF1">
    <property type="entry name" value="TRANSMEMBRANE PROTEIN"/>
    <property type="match status" value="1"/>
</dbReference>
<accession>F4S3Z4</accession>
<sequence length="518" mass="58339">MHNLEPKENVCIEIPELEEGLRLGNEIPQQNRPVSVHLPEPRQPHLSNRSSSLSCTSTILTFERERHETREKPTSLPKESTVPATTTVKVTPWLRFRTWFTPYRQILVVVVVLNFVGSTLEIAGLWPAATCCVGSLVVGNILCAIAIRSEWTLRFLYWLAIKIFRPSFPIRMRTTVVGLLYHIGSISPRGSGGLHSGCGIAALCWLVSSFVHHIRFHQLYHPAVLASLSACVLCVSILSISAFPVFRGPYHNAFEMIHRFMGWIGILFTLTFVILSKFWNVYSQEWEIDSISLATSPEMWFLLAIFLFIFAAWITVAKVPVEHLTDSVTSSVIRLPGGLTSGLHTRISRGGLKEWHIFGSISEGKDADCHYIVAAVQGNFTRSLNTERPEKLYTKRWKPCGLPYFSRMFRRGVAICTGSGIGAVASTCIQHSDWFLIWIGPNLEKTYGEELLSLLTTKIPNERRIIWDTRGPRGRPDVVSVLENIFKSWDAEVFGPLFINSGTLHWQSSVEQDSLASF</sequence>
<evidence type="ECO:0008006" key="5">
    <source>
        <dbReference type="Google" id="ProtNLM"/>
    </source>
</evidence>
<evidence type="ECO:0000313" key="4">
    <source>
        <dbReference type="Proteomes" id="UP000001072"/>
    </source>
</evidence>
<proteinExistence type="predicted"/>
<keyword evidence="4" id="KW-1185">Reference proteome</keyword>
<reference evidence="4" key="1">
    <citation type="journal article" date="2011" name="Proc. Natl. Acad. Sci. U.S.A.">
        <title>Obligate biotrophy features unraveled by the genomic analysis of rust fungi.</title>
        <authorList>
            <person name="Duplessis S."/>
            <person name="Cuomo C.A."/>
            <person name="Lin Y.-C."/>
            <person name="Aerts A."/>
            <person name="Tisserant E."/>
            <person name="Veneault-Fourrey C."/>
            <person name="Joly D.L."/>
            <person name="Hacquard S."/>
            <person name="Amselem J."/>
            <person name="Cantarel B.L."/>
            <person name="Chiu R."/>
            <person name="Coutinho P.M."/>
            <person name="Feau N."/>
            <person name="Field M."/>
            <person name="Frey P."/>
            <person name="Gelhaye E."/>
            <person name="Goldberg J."/>
            <person name="Grabherr M.G."/>
            <person name="Kodira C.D."/>
            <person name="Kohler A."/>
            <person name="Kuees U."/>
            <person name="Lindquist E.A."/>
            <person name="Lucas S.M."/>
            <person name="Mago R."/>
            <person name="Mauceli E."/>
            <person name="Morin E."/>
            <person name="Murat C."/>
            <person name="Pangilinan J.L."/>
            <person name="Park R."/>
            <person name="Pearson M."/>
            <person name="Quesneville H."/>
            <person name="Rouhier N."/>
            <person name="Sakthikumar S."/>
            <person name="Salamov A.A."/>
            <person name="Schmutz J."/>
            <person name="Selles B."/>
            <person name="Shapiro H."/>
            <person name="Tanguay P."/>
            <person name="Tuskan G.A."/>
            <person name="Henrissat B."/>
            <person name="Van de Peer Y."/>
            <person name="Rouze P."/>
            <person name="Ellis J.G."/>
            <person name="Dodds P.N."/>
            <person name="Schein J.E."/>
            <person name="Zhong S."/>
            <person name="Hamelin R.C."/>
            <person name="Grigoriev I.V."/>
            <person name="Szabo L.J."/>
            <person name="Martin F."/>
        </authorList>
    </citation>
    <scope>NUCLEOTIDE SEQUENCE [LARGE SCALE GENOMIC DNA]</scope>
    <source>
        <strain evidence="4">98AG31 / pathotype 3-4-7</strain>
    </source>
</reference>
<protein>
    <recommendedName>
        <fullName evidence="5">Non-ribosomal peptide synthetase</fullName>
    </recommendedName>
</protein>
<feature type="transmembrane region" description="Helical" evidence="2">
    <location>
        <begin position="260"/>
        <end position="279"/>
    </location>
</feature>
<evidence type="ECO:0000256" key="1">
    <source>
        <dbReference type="SAM" id="MobiDB-lite"/>
    </source>
</evidence>
<dbReference type="KEGG" id="mlr:MELLADRAFT_111671"/>
<evidence type="ECO:0000256" key="2">
    <source>
        <dbReference type="SAM" id="Phobius"/>
    </source>
</evidence>
<dbReference type="PANTHER" id="PTHR33927">
    <property type="entry name" value="TRANSMEMBRANE PROTEIN"/>
    <property type="match status" value="1"/>
</dbReference>
<evidence type="ECO:0000313" key="3">
    <source>
        <dbReference type="EMBL" id="EGG00653.1"/>
    </source>
</evidence>